<dbReference type="EMBL" id="GBRH01256937">
    <property type="protein sequence ID" value="JAD40958.1"/>
    <property type="molecule type" value="Transcribed_RNA"/>
</dbReference>
<protein>
    <submittedName>
        <fullName evidence="1">Uncharacterized protein</fullName>
    </submittedName>
</protein>
<organism evidence="1">
    <name type="scientific">Arundo donax</name>
    <name type="common">Giant reed</name>
    <name type="synonym">Donax arundinaceus</name>
    <dbReference type="NCBI Taxonomy" id="35708"/>
    <lineage>
        <taxon>Eukaryota</taxon>
        <taxon>Viridiplantae</taxon>
        <taxon>Streptophyta</taxon>
        <taxon>Embryophyta</taxon>
        <taxon>Tracheophyta</taxon>
        <taxon>Spermatophyta</taxon>
        <taxon>Magnoliopsida</taxon>
        <taxon>Liliopsida</taxon>
        <taxon>Poales</taxon>
        <taxon>Poaceae</taxon>
        <taxon>PACMAD clade</taxon>
        <taxon>Arundinoideae</taxon>
        <taxon>Arundineae</taxon>
        <taxon>Arundo</taxon>
    </lineage>
</organism>
<accession>A0A0A8ZTC4</accession>
<proteinExistence type="predicted"/>
<reference evidence="1" key="1">
    <citation type="submission" date="2014-09" db="EMBL/GenBank/DDBJ databases">
        <authorList>
            <person name="Magalhaes I.L.F."/>
            <person name="Oliveira U."/>
            <person name="Santos F.R."/>
            <person name="Vidigal T.H.D.A."/>
            <person name="Brescovit A.D."/>
            <person name="Santos A.J."/>
        </authorList>
    </citation>
    <scope>NUCLEOTIDE SEQUENCE</scope>
    <source>
        <tissue evidence="1">Shoot tissue taken approximately 20 cm above the soil surface</tissue>
    </source>
</reference>
<evidence type="ECO:0000313" key="1">
    <source>
        <dbReference type="EMBL" id="JAD40958.1"/>
    </source>
</evidence>
<dbReference type="AlphaFoldDB" id="A0A0A8ZTC4"/>
<sequence>MQDDSESFQQCHDSLGLGPICMPNRRQLQAHMSDIDLYVQRGNLWCTFRGANYQIQIESCQTIF</sequence>
<reference evidence="1" key="2">
    <citation type="journal article" date="2015" name="Data Brief">
        <title>Shoot transcriptome of the giant reed, Arundo donax.</title>
        <authorList>
            <person name="Barrero R.A."/>
            <person name="Guerrero F.D."/>
            <person name="Moolhuijzen P."/>
            <person name="Goolsby J.A."/>
            <person name="Tidwell J."/>
            <person name="Bellgard S.E."/>
            <person name="Bellgard M.I."/>
        </authorList>
    </citation>
    <scope>NUCLEOTIDE SEQUENCE</scope>
    <source>
        <tissue evidence="1">Shoot tissue taken approximately 20 cm above the soil surface</tissue>
    </source>
</reference>
<name>A0A0A8ZTC4_ARUDO</name>